<comment type="caution">
    <text evidence="13">The sequence shown here is derived from an EMBL/GenBank/DDBJ whole genome shotgun (WGS) entry which is preliminary data.</text>
</comment>
<organism evidence="13 14">
    <name type="scientific">Bionectria ochroleuca</name>
    <name type="common">Gliocladium roseum</name>
    <dbReference type="NCBI Taxonomy" id="29856"/>
    <lineage>
        <taxon>Eukaryota</taxon>
        <taxon>Fungi</taxon>
        <taxon>Dikarya</taxon>
        <taxon>Ascomycota</taxon>
        <taxon>Pezizomycotina</taxon>
        <taxon>Sordariomycetes</taxon>
        <taxon>Hypocreomycetidae</taxon>
        <taxon>Hypocreales</taxon>
        <taxon>Bionectriaceae</taxon>
        <taxon>Clonostachys</taxon>
    </lineage>
</organism>
<accession>A0ABY6UGH6</accession>
<dbReference type="Pfam" id="PF01794">
    <property type="entry name" value="Ferric_reduct"/>
    <property type="match status" value="1"/>
</dbReference>
<evidence type="ECO:0000256" key="11">
    <source>
        <dbReference type="SAM" id="Phobius"/>
    </source>
</evidence>
<dbReference type="PROSITE" id="PS51384">
    <property type="entry name" value="FAD_FR"/>
    <property type="match status" value="1"/>
</dbReference>
<dbReference type="InterPro" id="IPR013121">
    <property type="entry name" value="Fe_red_NAD-bd_6"/>
</dbReference>
<gene>
    <name evidence="13" type="ORF">CLO192961_LOCUS252168</name>
</gene>
<comment type="subcellular location">
    <subcellularLocation>
        <location evidence="1">Membrane</location>
        <topology evidence="1">Multi-pass membrane protein</topology>
    </subcellularLocation>
</comment>
<protein>
    <recommendedName>
        <fullName evidence="12">FAD-binding FR-type domain-containing protein</fullName>
    </recommendedName>
</protein>
<dbReference type="InterPro" id="IPR013130">
    <property type="entry name" value="Fe3_Rdtase_TM_dom"/>
</dbReference>
<feature type="transmembrane region" description="Helical" evidence="11">
    <location>
        <begin position="78"/>
        <end position="96"/>
    </location>
</feature>
<sequence>MLEKRAPKAPDARQLTNEWNLKVYAGVISGLMAFTVRPFPGLPSVGHAIVVFLYCAINLIFCFTNLEFNKPSNFAARFGWMSTGNIVLACFLGLKNTPLALFASFSYDGLNIFHQLVGYTAVAQMVFHAICYMKWEDMKNNWGKILEPENWEGVAAGFAMVVLMMGFLRRLGYEIFYISHIIGVILTLVFLGLHRPYWVWKICIASLFAACIWAIDRAIRAWRLIFNFVDNRATLQALPNGGVKLISSKQLAWASPGSHCFVWIPGIRPFETHPFTIVSNTSSGLELIMKSHSGFTKSAYNYAVSNPGASLRVSFDGPYGSFPDLARYDRIVLIAGGSGATFTFGLAATVLDSLGPDSTQFVDFIWAVKTKENLVWFSEQIAKLKTHASHVSLSLHVTSDTEGICSDETLVSDTEISPNIVSMAEITEKSDSDESPPSTDEKLQARPAKVNEMHTAHGVKYEKLRAEAMIGEAIQATKSDGRVLIASCGPETLMKAVSAAATRYMTPDGPSLDIHCESFGW</sequence>
<dbReference type="SFLD" id="SFLDG01168">
    <property type="entry name" value="Ferric_reductase_subgroup_(FRE"/>
    <property type="match status" value="1"/>
</dbReference>
<evidence type="ECO:0000256" key="2">
    <source>
        <dbReference type="ARBA" id="ARBA00006278"/>
    </source>
</evidence>
<keyword evidence="4 11" id="KW-0812">Transmembrane</keyword>
<proteinExistence type="inferred from homology"/>
<evidence type="ECO:0000256" key="3">
    <source>
        <dbReference type="ARBA" id="ARBA00022448"/>
    </source>
</evidence>
<evidence type="ECO:0000256" key="10">
    <source>
        <dbReference type="ARBA" id="ARBA00023180"/>
    </source>
</evidence>
<evidence type="ECO:0000256" key="6">
    <source>
        <dbReference type="ARBA" id="ARBA00022989"/>
    </source>
</evidence>
<reference evidence="13 14" key="1">
    <citation type="submission" date="2019-06" db="EMBL/GenBank/DDBJ databases">
        <authorList>
            <person name="Broberg M."/>
        </authorList>
    </citation>
    <scope>NUCLEOTIDE SEQUENCE [LARGE SCALE GENOMIC DNA]</scope>
</reference>
<dbReference type="InterPro" id="IPR039261">
    <property type="entry name" value="FNR_nucleotide-bd"/>
</dbReference>
<dbReference type="SUPFAM" id="SSF52343">
    <property type="entry name" value="Ferredoxin reductase-like, C-terminal NADP-linked domain"/>
    <property type="match status" value="1"/>
</dbReference>
<dbReference type="PANTHER" id="PTHR32361:SF9">
    <property type="entry name" value="FERRIC REDUCTASE TRANSMEMBRANE COMPONENT 3-RELATED"/>
    <property type="match status" value="1"/>
</dbReference>
<feature type="transmembrane region" description="Helical" evidence="11">
    <location>
        <begin position="21"/>
        <end position="39"/>
    </location>
</feature>
<keyword evidence="8" id="KW-0406">Ion transport</keyword>
<dbReference type="InterPro" id="IPR013112">
    <property type="entry name" value="FAD-bd_8"/>
</dbReference>
<dbReference type="Gene3D" id="3.40.50.80">
    <property type="entry name" value="Nucleotide-binding domain of ferredoxin-NADP reductase (FNR) module"/>
    <property type="match status" value="1"/>
</dbReference>
<evidence type="ECO:0000313" key="13">
    <source>
        <dbReference type="EMBL" id="VUC29116.1"/>
    </source>
</evidence>
<evidence type="ECO:0000313" key="14">
    <source>
        <dbReference type="Proteomes" id="UP000766486"/>
    </source>
</evidence>
<dbReference type="Proteomes" id="UP000766486">
    <property type="component" value="Unassembled WGS sequence"/>
</dbReference>
<keyword evidence="14" id="KW-1185">Reference proteome</keyword>
<dbReference type="InterPro" id="IPR051410">
    <property type="entry name" value="Ferric/Cupric_Reductase"/>
</dbReference>
<dbReference type="Pfam" id="PF08030">
    <property type="entry name" value="NAD_binding_6"/>
    <property type="match status" value="1"/>
</dbReference>
<feature type="transmembrane region" description="Helical" evidence="11">
    <location>
        <begin position="331"/>
        <end position="351"/>
    </location>
</feature>
<keyword evidence="6 11" id="KW-1133">Transmembrane helix</keyword>
<comment type="similarity">
    <text evidence="2">Belongs to the ferric reductase (FRE) family.</text>
</comment>
<dbReference type="EMBL" id="CABFNS010000798">
    <property type="protein sequence ID" value="VUC29116.1"/>
    <property type="molecule type" value="Genomic_DNA"/>
</dbReference>
<evidence type="ECO:0000256" key="4">
    <source>
        <dbReference type="ARBA" id="ARBA00022692"/>
    </source>
</evidence>
<keyword evidence="3" id="KW-0813">Transport</keyword>
<evidence type="ECO:0000256" key="5">
    <source>
        <dbReference type="ARBA" id="ARBA00022982"/>
    </source>
</evidence>
<feature type="transmembrane region" description="Helical" evidence="11">
    <location>
        <begin position="197"/>
        <end position="215"/>
    </location>
</feature>
<feature type="transmembrane region" description="Helical" evidence="11">
    <location>
        <begin position="45"/>
        <end position="66"/>
    </location>
</feature>
<dbReference type="PANTHER" id="PTHR32361">
    <property type="entry name" value="FERRIC/CUPRIC REDUCTASE TRANSMEMBRANE COMPONENT"/>
    <property type="match status" value="1"/>
</dbReference>
<keyword evidence="10" id="KW-0325">Glycoprotein</keyword>
<keyword evidence="9 11" id="KW-0472">Membrane</keyword>
<name>A0ABY6UGH6_BIOOC</name>
<keyword evidence="7" id="KW-0560">Oxidoreductase</keyword>
<dbReference type="Pfam" id="PF08022">
    <property type="entry name" value="FAD_binding_8"/>
    <property type="match status" value="1"/>
</dbReference>
<keyword evidence="5" id="KW-0249">Electron transport</keyword>
<feature type="domain" description="FAD-binding FR-type" evidence="12">
    <location>
        <begin position="211"/>
        <end position="325"/>
    </location>
</feature>
<evidence type="ECO:0000256" key="7">
    <source>
        <dbReference type="ARBA" id="ARBA00023002"/>
    </source>
</evidence>
<dbReference type="SFLD" id="SFLDS00052">
    <property type="entry name" value="Ferric_Reductase_Domain"/>
    <property type="match status" value="1"/>
</dbReference>
<evidence type="ECO:0000256" key="8">
    <source>
        <dbReference type="ARBA" id="ARBA00023065"/>
    </source>
</evidence>
<dbReference type="InterPro" id="IPR017927">
    <property type="entry name" value="FAD-bd_FR_type"/>
</dbReference>
<evidence type="ECO:0000259" key="12">
    <source>
        <dbReference type="PROSITE" id="PS51384"/>
    </source>
</evidence>
<evidence type="ECO:0000256" key="9">
    <source>
        <dbReference type="ARBA" id="ARBA00023136"/>
    </source>
</evidence>
<dbReference type="CDD" id="cd06186">
    <property type="entry name" value="NOX_Duox_like_FAD_NADP"/>
    <property type="match status" value="1"/>
</dbReference>
<feature type="transmembrane region" description="Helical" evidence="11">
    <location>
        <begin position="116"/>
        <end position="135"/>
    </location>
</feature>
<feature type="transmembrane region" description="Helical" evidence="11">
    <location>
        <begin position="171"/>
        <end position="191"/>
    </location>
</feature>
<evidence type="ECO:0000256" key="1">
    <source>
        <dbReference type="ARBA" id="ARBA00004141"/>
    </source>
</evidence>